<dbReference type="NCBIfam" id="NF006825">
    <property type="entry name" value="PRK09347.1-2"/>
    <property type="match status" value="1"/>
</dbReference>
<dbReference type="EC" id="3.5.4.16" evidence="5"/>
<organism evidence="7 8">
    <name type="scientific">Candidatus Limadaptatus stercoripullorum</name>
    <dbReference type="NCBI Taxonomy" id="2840846"/>
    <lineage>
        <taxon>Bacteria</taxon>
        <taxon>Bacillati</taxon>
        <taxon>Bacillota</taxon>
        <taxon>Clostridia</taxon>
        <taxon>Eubacteriales</taxon>
        <taxon>Candidatus Limadaptatus</taxon>
    </lineage>
</organism>
<comment type="catalytic activity">
    <reaction evidence="1 5">
        <text>GTP + H2O = 7,8-dihydroneopterin 3'-triphosphate + formate + H(+)</text>
        <dbReference type="Rhea" id="RHEA:17473"/>
        <dbReference type="ChEBI" id="CHEBI:15377"/>
        <dbReference type="ChEBI" id="CHEBI:15378"/>
        <dbReference type="ChEBI" id="CHEBI:15740"/>
        <dbReference type="ChEBI" id="CHEBI:37565"/>
        <dbReference type="ChEBI" id="CHEBI:58462"/>
        <dbReference type="EC" id="3.5.4.16"/>
    </reaction>
</comment>
<sequence length="184" mass="19962">MVDKERLAAAVRELIAAMGEDTEREGLRETPDRVARMYEELTAGCADDAAAHLSRTFSEAGSALVVERDIAFSSMCEHHLMPFFGKVHIAYVPSGKVVGLSKLARVVDVYARRLQLQERMCAEIADAVFEHLAPKGVAVVVVAEHTCMTARGVRKIGSKTLSLAVRGDIPDAVVQSLIRGGENE</sequence>
<dbReference type="FunFam" id="1.10.286.10:FF:000001">
    <property type="entry name" value="GTP cyclohydrolase 1"/>
    <property type="match status" value="1"/>
</dbReference>
<dbReference type="Pfam" id="PF01227">
    <property type="entry name" value="GTP_cyclohydroI"/>
    <property type="match status" value="1"/>
</dbReference>
<comment type="pathway">
    <text evidence="2 5">Cofactor biosynthesis; 7,8-dihydroneopterin triphosphate biosynthesis; 7,8-dihydroneopterin triphosphate from GTP: step 1/1.</text>
</comment>
<dbReference type="InterPro" id="IPR043133">
    <property type="entry name" value="GTP-CH-I_C/QueF"/>
</dbReference>
<name>A0A9D1NA43_9FIRM</name>
<dbReference type="GO" id="GO:0008270">
    <property type="term" value="F:zinc ion binding"/>
    <property type="evidence" value="ECO:0007669"/>
    <property type="project" value="UniProtKB-UniRule"/>
</dbReference>
<dbReference type="NCBIfam" id="NF006826">
    <property type="entry name" value="PRK09347.1-3"/>
    <property type="match status" value="1"/>
</dbReference>
<comment type="subunit">
    <text evidence="5">Homopolymer.</text>
</comment>
<feature type="binding site" evidence="5">
    <location>
        <position position="76"/>
    </location>
    <ligand>
        <name>Zn(2+)</name>
        <dbReference type="ChEBI" id="CHEBI:29105"/>
    </ligand>
</feature>
<dbReference type="Gene3D" id="1.10.286.10">
    <property type="match status" value="1"/>
</dbReference>
<keyword evidence="3 5" id="KW-0554">One-carbon metabolism</keyword>
<keyword evidence="5" id="KW-0479">Metal-binding</keyword>
<dbReference type="FunFam" id="3.30.1130.10:FF:000001">
    <property type="entry name" value="GTP cyclohydrolase 1"/>
    <property type="match status" value="1"/>
</dbReference>
<dbReference type="GO" id="GO:0046654">
    <property type="term" value="P:tetrahydrofolate biosynthetic process"/>
    <property type="evidence" value="ECO:0007669"/>
    <property type="project" value="UniProtKB-UniRule"/>
</dbReference>
<dbReference type="InterPro" id="IPR020602">
    <property type="entry name" value="GTP_CycHdrlase_I_dom"/>
</dbReference>
<gene>
    <name evidence="5 7" type="primary">folE</name>
    <name evidence="7" type="ORF">IAC73_03530</name>
</gene>
<keyword evidence="5" id="KW-0342">GTP-binding</keyword>
<evidence type="ECO:0000256" key="3">
    <source>
        <dbReference type="ARBA" id="ARBA00022563"/>
    </source>
</evidence>
<proteinExistence type="inferred from homology"/>
<protein>
    <recommendedName>
        <fullName evidence="5">GTP cyclohydrolase 1</fullName>
        <ecNumber evidence="5">3.5.4.16</ecNumber>
    </recommendedName>
    <alternativeName>
        <fullName evidence="5">GTP cyclohydrolase I</fullName>
        <shortName evidence="5">GTP-CH-I</shortName>
    </alternativeName>
</protein>
<feature type="domain" description="GTP cyclohydrolase I" evidence="6">
    <location>
        <begin position="8"/>
        <end position="169"/>
    </location>
</feature>
<reference evidence="7" key="2">
    <citation type="journal article" date="2021" name="PeerJ">
        <title>Extensive microbial diversity within the chicken gut microbiome revealed by metagenomics and culture.</title>
        <authorList>
            <person name="Gilroy R."/>
            <person name="Ravi A."/>
            <person name="Getino M."/>
            <person name="Pursley I."/>
            <person name="Horton D.L."/>
            <person name="Alikhan N.F."/>
            <person name="Baker D."/>
            <person name="Gharbi K."/>
            <person name="Hall N."/>
            <person name="Watson M."/>
            <person name="Adriaenssens E.M."/>
            <person name="Foster-Nyarko E."/>
            <person name="Jarju S."/>
            <person name="Secka A."/>
            <person name="Antonio M."/>
            <person name="Oren A."/>
            <person name="Chaudhuri R.R."/>
            <person name="La Ragione R."/>
            <person name="Hildebrand F."/>
            <person name="Pallen M.J."/>
        </authorList>
    </citation>
    <scope>NUCLEOTIDE SEQUENCE</scope>
    <source>
        <strain evidence="7">10406</strain>
    </source>
</reference>
<reference evidence="7" key="1">
    <citation type="submission" date="2020-10" db="EMBL/GenBank/DDBJ databases">
        <authorList>
            <person name="Gilroy R."/>
        </authorList>
    </citation>
    <scope>NUCLEOTIDE SEQUENCE</scope>
    <source>
        <strain evidence="7">10406</strain>
    </source>
</reference>
<dbReference type="NCBIfam" id="TIGR00063">
    <property type="entry name" value="folE"/>
    <property type="match status" value="1"/>
</dbReference>
<dbReference type="EMBL" id="DVOE01000052">
    <property type="protein sequence ID" value="HIU98896.1"/>
    <property type="molecule type" value="Genomic_DNA"/>
</dbReference>
<keyword evidence="4 5" id="KW-0378">Hydrolase</keyword>
<evidence type="ECO:0000256" key="2">
    <source>
        <dbReference type="ARBA" id="ARBA00005080"/>
    </source>
</evidence>
<keyword evidence="5" id="KW-0547">Nucleotide-binding</keyword>
<feature type="binding site" evidence="5">
    <location>
        <position position="147"/>
    </location>
    <ligand>
        <name>Zn(2+)</name>
        <dbReference type="ChEBI" id="CHEBI:29105"/>
    </ligand>
</feature>
<dbReference type="AlphaFoldDB" id="A0A9D1NA43"/>
<dbReference type="SUPFAM" id="SSF55620">
    <property type="entry name" value="Tetrahydrobiopterin biosynthesis enzymes-like"/>
    <property type="match status" value="1"/>
</dbReference>
<dbReference type="Gene3D" id="3.30.1130.10">
    <property type="match status" value="1"/>
</dbReference>
<evidence type="ECO:0000313" key="7">
    <source>
        <dbReference type="EMBL" id="HIU98896.1"/>
    </source>
</evidence>
<dbReference type="GO" id="GO:0005737">
    <property type="term" value="C:cytoplasm"/>
    <property type="evidence" value="ECO:0007669"/>
    <property type="project" value="TreeGrafter"/>
</dbReference>
<dbReference type="Proteomes" id="UP000886857">
    <property type="component" value="Unassembled WGS sequence"/>
</dbReference>
<evidence type="ECO:0000256" key="1">
    <source>
        <dbReference type="ARBA" id="ARBA00001052"/>
    </source>
</evidence>
<dbReference type="PANTHER" id="PTHR11109:SF7">
    <property type="entry name" value="GTP CYCLOHYDROLASE 1"/>
    <property type="match status" value="1"/>
</dbReference>
<evidence type="ECO:0000259" key="6">
    <source>
        <dbReference type="Pfam" id="PF01227"/>
    </source>
</evidence>
<dbReference type="GO" id="GO:0003934">
    <property type="term" value="F:GTP cyclohydrolase I activity"/>
    <property type="evidence" value="ECO:0007669"/>
    <property type="project" value="UniProtKB-UniRule"/>
</dbReference>
<keyword evidence="5" id="KW-0862">Zinc</keyword>
<evidence type="ECO:0000256" key="4">
    <source>
        <dbReference type="ARBA" id="ARBA00022801"/>
    </source>
</evidence>
<evidence type="ECO:0000256" key="5">
    <source>
        <dbReference type="HAMAP-Rule" id="MF_00223"/>
    </source>
</evidence>
<comment type="similarity">
    <text evidence="5">Belongs to the GTP cyclohydrolase I family.</text>
</comment>
<evidence type="ECO:0000313" key="8">
    <source>
        <dbReference type="Proteomes" id="UP000886857"/>
    </source>
</evidence>
<comment type="caution">
    <text evidence="7">The sequence shown here is derived from an EMBL/GenBank/DDBJ whole genome shotgun (WGS) entry which is preliminary data.</text>
</comment>
<dbReference type="GO" id="GO:0005525">
    <property type="term" value="F:GTP binding"/>
    <property type="evidence" value="ECO:0007669"/>
    <property type="project" value="UniProtKB-KW"/>
</dbReference>
<accession>A0A9D1NA43</accession>
<feature type="binding site" evidence="5">
    <location>
        <position position="79"/>
    </location>
    <ligand>
        <name>Zn(2+)</name>
        <dbReference type="ChEBI" id="CHEBI:29105"/>
    </ligand>
</feature>
<dbReference type="GO" id="GO:0006729">
    <property type="term" value="P:tetrahydrobiopterin biosynthetic process"/>
    <property type="evidence" value="ECO:0007669"/>
    <property type="project" value="TreeGrafter"/>
</dbReference>
<dbReference type="InterPro" id="IPR043134">
    <property type="entry name" value="GTP-CH-I_N"/>
</dbReference>
<dbReference type="GO" id="GO:0006730">
    <property type="term" value="P:one-carbon metabolic process"/>
    <property type="evidence" value="ECO:0007669"/>
    <property type="project" value="UniProtKB-UniRule"/>
</dbReference>
<dbReference type="InterPro" id="IPR001474">
    <property type="entry name" value="GTP_CycHdrlase_I"/>
</dbReference>
<dbReference type="PANTHER" id="PTHR11109">
    <property type="entry name" value="GTP CYCLOHYDROLASE I"/>
    <property type="match status" value="1"/>
</dbReference>
<dbReference type="HAMAP" id="MF_00223">
    <property type="entry name" value="FolE"/>
    <property type="match status" value="1"/>
</dbReference>